<gene>
    <name evidence="1" type="ORF">HaLaN_33177</name>
</gene>
<evidence type="ECO:0000313" key="2">
    <source>
        <dbReference type="Proteomes" id="UP000485058"/>
    </source>
</evidence>
<feature type="non-terminal residue" evidence="1">
    <location>
        <position position="27"/>
    </location>
</feature>
<comment type="caution">
    <text evidence="1">The sequence shown here is derived from an EMBL/GenBank/DDBJ whole genome shotgun (WGS) entry which is preliminary data.</text>
</comment>
<dbReference type="EMBL" id="BLLF01009554">
    <property type="protein sequence ID" value="GFH33760.1"/>
    <property type="molecule type" value="Genomic_DNA"/>
</dbReference>
<sequence length="27" mass="3054">MAMARLQQTQARVALHVEKWLAVAEVC</sequence>
<keyword evidence="2" id="KW-1185">Reference proteome</keyword>
<feature type="non-terminal residue" evidence="1">
    <location>
        <position position="1"/>
    </location>
</feature>
<dbReference type="AlphaFoldDB" id="A0A6A0ALF8"/>
<evidence type="ECO:0000313" key="1">
    <source>
        <dbReference type="EMBL" id="GFH33760.1"/>
    </source>
</evidence>
<accession>A0A6A0ALF8</accession>
<reference evidence="1 2" key="1">
    <citation type="submission" date="2020-02" db="EMBL/GenBank/DDBJ databases">
        <title>Draft genome sequence of Haematococcus lacustris strain NIES-144.</title>
        <authorList>
            <person name="Morimoto D."/>
            <person name="Nakagawa S."/>
            <person name="Yoshida T."/>
            <person name="Sawayama S."/>
        </authorList>
    </citation>
    <scope>NUCLEOTIDE SEQUENCE [LARGE SCALE GENOMIC DNA]</scope>
    <source>
        <strain evidence="1 2">NIES-144</strain>
    </source>
</reference>
<name>A0A6A0ALF8_HAELA</name>
<organism evidence="1 2">
    <name type="scientific">Haematococcus lacustris</name>
    <name type="common">Green alga</name>
    <name type="synonym">Haematococcus pluvialis</name>
    <dbReference type="NCBI Taxonomy" id="44745"/>
    <lineage>
        <taxon>Eukaryota</taxon>
        <taxon>Viridiplantae</taxon>
        <taxon>Chlorophyta</taxon>
        <taxon>core chlorophytes</taxon>
        <taxon>Chlorophyceae</taxon>
        <taxon>CS clade</taxon>
        <taxon>Chlamydomonadales</taxon>
        <taxon>Haematococcaceae</taxon>
        <taxon>Haematococcus</taxon>
    </lineage>
</organism>
<proteinExistence type="predicted"/>
<dbReference type="Proteomes" id="UP000485058">
    <property type="component" value="Unassembled WGS sequence"/>
</dbReference>
<protein>
    <submittedName>
        <fullName evidence="1">Uncharacterized protein</fullName>
    </submittedName>
</protein>